<dbReference type="EMBL" id="KV918931">
    <property type="protein sequence ID" value="OSX74767.1"/>
    <property type="molecule type" value="Genomic_DNA"/>
</dbReference>
<evidence type="ECO:0000313" key="3">
    <source>
        <dbReference type="Proteomes" id="UP000218209"/>
    </source>
</evidence>
<reference evidence="2 3" key="1">
    <citation type="submission" date="2017-03" db="EMBL/GenBank/DDBJ databases">
        <title>WGS assembly of Porphyra umbilicalis.</title>
        <authorList>
            <person name="Brawley S.H."/>
            <person name="Blouin N.A."/>
            <person name="Ficko-Blean E."/>
            <person name="Wheeler G.L."/>
            <person name="Lohr M."/>
            <person name="Goodson H.V."/>
            <person name="Jenkins J.W."/>
            <person name="Blaby-Haas C.E."/>
            <person name="Helliwell K.E."/>
            <person name="Chan C."/>
            <person name="Marriage T."/>
            <person name="Bhattacharya D."/>
            <person name="Klein A.S."/>
            <person name="Badis Y."/>
            <person name="Brodie J."/>
            <person name="Cao Y."/>
            <person name="Collen J."/>
            <person name="Dittami S.M."/>
            <person name="Gachon C.M."/>
            <person name="Green B.R."/>
            <person name="Karpowicz S."/>
            <person name="Kim J.W."/>
            <person name="Kudahl U."/>
            <person name="Lin S."/>
            <person name="Michel G."/>
            <person name="Mittag M."/>
            <person name="Olson B.J."/>
            <person name="Pangilinan J."/>
            <person name="Peng Y."/>
            <person name="Qiu H."/>
            <person name="Shu S."/>
            <person name="Singer J.T."/>
            <person name="Smith A.G."/>
            <person name="Sprecher B.N."/>
            <person name="Wagner V."/>
            <person name="Wang W."/>
            <person name="Wang Z.-Y."/>
            <person name="Yan J."/>
            <person name="Yarish C."/>
            <person name="Zoeuner-Riek S."/>
            <person name="Zhuang Y."/>
            <person name="Zou Y."/>
            <person name="Lindquist E.A."/>
            <person name="Grimwood J."/>
            <person name="Barry K."/>
            <person name="Rokhsar D.S."/>
            <person name="Schmutz J."/>
            <person name="Stiller J.W."/>
            <person name="Grossman A.R."/>
            <person name="Prochnik S.E."/>
        </authorList>
    </citation>
    <scope>NUCLEOTIDE SEQUENCE [LARGE SCALE GENOMIC DNA]</scope>
    <source>
        <strain evidence="2">4086291</strain>
    </source>
</reference>
<feature type="region of interest" description="Disordered" evidence="1">
    <location>
        <begin position="151"/>
        <end position="177"/>
    </location>
</feature>
<gene>
    <name evidence="2" type="ORF">BU14_0268s0008</name>
</gene>
<name>A0A1X6P1S7_PORUM</name>
<proteinExistence type="predicted"/>
<keyword evidence="3" id="KW-1185">Reference proteome</keyword>
<feature type="region of interest" description="Disordered" evidence="1">
    <location>
        <begin position="419"/>
        <end position="622"/>
    </location>
</feature>
<protein>
    <submittedName>
        <fullName evidence="2">Uncharacterized protein</fullName>
    </submittedName>
</protein>
<feature type="compositionally biased region" description="Basic and acidic residues" evidence="1">
    <location>
        <begin position="327"/>
        <end position="359"/>
    </location>
</feature>
<evidence type="ECO:0000313" key="2">
    <source>
        <dbReference type="EMBL" id="OSX74767.1"/>
    </source>
</evidence>
<feature type="compositionally biased region" description="Basic residues" evidence="1">
    <location>
        <begin position="275"/>
        <end position="286"/>
    </location>
</feature>
<feature type="compositionally biased region" description="Basic and acidic residues" evidence="1">
    <location>
        <begin position="437"/>
        <end position="457"/>
    </location>
</feature>
<feature type="compositionally biased region" description="Basic and acidic residues" evidence="1">
    <location>
        <begin position="466"/>
        <end position="488"/>
    </location>
</feature>
<sequence>MQFTRPSSHTATHRVGQPTYQPRAACLCSSRHQSATFECRSADDAFPRRLVKKRKLIQASAEPTSATITHPPRASPPPAPRSANGVIRSGARPSPKQPANRAKEVELLQVAQEERPRERHKHQQRRLVDPLLHLHRHGLAADRLHREKGQLPAVQRRQRQRVHHRQVERNDRAKGEERHRVIPRQLRANRHDANRPRQVAARFAKVAKDGRQAANGLLDEARKLRIDNAERARRRRPHARHARVGRQLHAHRGRPVGRTTRRLHRHRLDGRVRLHHRRRGARRAHVARPTEDFERQRPPARRADGRRDGVGRVHRHRHVPAVNAEDDVARADARPRARADRVGERRHNDPRVEVKDGHPRGRHRQQHRRVRKHHVGRDARREDQRAVEQRPVLEEVRVGRRRLLPRLLVNGRRFRKRNVPAEREGAQRKLRLRPRGRVREERRPKADGKVLDADPLRARRRKVPRLVHDNDKGEDGEARDAACQGRDRVAHRRRKGGRRRVERRGERRQRRQRGQQRRGGGGGGREAPRRGRGAARRPATAGSSVRGRRRQGVGRGARKPRGAAAANAPGAPVRAAARRTPPNGGAKAGVMARALAPPRYIRGVQRLEERERGGGSSRVTEG</sequence>
<feature type="compositionally biased region" description="Basic and acidic residues" evidence="1">
    <location>
        <begin position="288"/>
        <end position="311"/>
    </location>
</feature>
<evidence type="ECO:0000256" key="1">
    <source>
        <dbReference type="SAM" id="MobiDB-lite"/>
    </source>
</evidence>
<feature type="compositionally biased region" description="Low complexity" evidence="1">
    <location>
        <begin position="562"/>
        <end position="582"/>
    </location>
</feature>
<feature type="compositionally biased region" description="Basic residues" evidence="1">
    <location>
        <begin position="489"/>
        <end position="516"/>
    </location>
</feature>
<feature type="compositionally biased region" description="Basic residues" evidence="1">
    <location>
        <begin position="360"/>
        <end position="375"/>
    </location>
</feature>
<feature type="compositionally biased region" description="Basic and acidic residues" evidence="1">
    <location>
        <begin position="376"/>
        <end position="386"/>
    </location>
</feature>
<feature type="region of interest" description="Disordered" evidence="1">
    <location>
        <begin position="57"/>
        <end position="102"/>
    </location>
</feature>
<organism evidence="2 3">
    <name type="scientific">Porphyra umbilicalis</name>
    <name type="common">Purple laver</name>
    <name type="synonym">Red alga</name>
    <dbReference type="NCBI Taxonomy" id="2786"/>
    <lineage>
        <taxon>Eukaryota</taxon>
        <taxon>Rhodophyta</taxon>
        <taxon>Bangiophyceae</taxon>
        <taxon>Bangiales</taxon>
        <taxon>Bangiaceae</taxon>
        <taxon>Porphyra</taxon>
    </lineage>
</organism>
<dbReference type="Proteomes" id="UP000218209">
    <property type="component" value="Unassembled WGS sequence"/>
</dbReference>
<feature type="compositionally biased region" description="Basic residues" evidence="1">
    <location>
        <begin position="546"/>
        <end position="561"/>
    </location>
</feature>
<accession>A0A1X6P1S7</accession>
<dbReference type="AlphaFoldDB" id="A0A1X6P1S7"/>
<feature type="compositionally biased region" description="Basic and acidic residues" evidence="1">
    <location>
        <begin position="165"/>
        <end position="177"/>
    </location>
</feature>
<feature type="region of interest" description="Disordered" evidence="1">
    <location>
        <begin position="275"/>
        <end position="386"/>
    </location>
</feature>